<dbReference type="Proteomes" id="UP001487740">
    <property type="component" value="Unassembled WGS sequence"/>
</dbReference>
<comment type="caution">
    <text evidence="2">The sequence shown here is derived from an EMBL/GenBank/DDBJ whole genome shotgun (WGS) entry which is preliminary data.</text>
</comment>
<protein>
    <submittedName>
        <fullName evidence="2">Uncharacterized protein</fullName>
    </submittedName>
</protein>
<reference evidence="2 3" key="1">
    <citation type="submission" date="2023-03" db="EMBL/GenBank/DDBJ databases">
        <title>High-quality genome of Scylla paramamosain provides insights in environmental adaptation.</title>
        <authorList>
            <person name="Zhang L."/>
        </authorList>
    </citation>
    <scope>NUCLEOTIDE SEQUENCE [LARGE SCALE GENOMIC DNA]</scope>
    <source>
        <strain evidence="2">LZ_2023a</strain>
        <tissue evidence="2">Muscle</tissue>
    </source>
</reference>
<accession>A0AAW0TSP3</accession>
<dbReference type="EMBL" id="JARAKH010000025">
    <property type="protein sequence ID" value="KAK8390793.1"/>
    <property type="molecule type" value="Genomic_DNA"/>
</dbReference>
<gene>
    <name evidence="2" type="ORF">O3P69_010476</name>
</gene>
<evidence type="ECO:0000313" key="2">
    <source>
        <dbReference type="EMBL" id="KAK8390793.1"/>
    </source>
</evidence>
<evidence type="ECO:0000256" key="1">
    <source>
        <dbReference type="SAM" id="MobiDB-lite"/>
    </source>
</evidence>
<evidence type="ECO:0000313" key="3">
    <source>
        <dbReference type="Proteomes" id="UP001487740"/>
    </source>
</evidence>
<organism evidence="2 3">
    <name type="scientific">Scylla paramamosain</name>
    <name type="common">Mud crab</name>
    <dbReference type="NCBI Taxonomy" id="85552"/>
    <lineage>
        <taxon>Eukaryota</taxon>
        <taxon>Metazoa</taxon>
        <taxon>Ecdysozoa</taxon>
        <taxon>Arthropoda</taxon>
        <taxon>Crustacea</taxon>
        <taxon>Multicrustacea</taxon>
        <taxon>Malacostraca</taxon>
        <taxon>Eumalacostraca</taxon>
        <taxon>Eucarida</taxon>
        <taxon>Decapoda</taxon>
        <taxon>Pleocyemata</taxon>
        <taxon>Brachyura</taxon>
        <taxon>Eubrachyura</taxon>
        <taxon>Portunoidea</taxon>
        <taxon>Portunidae</taxon>
        <taxon>Portuninae</taxon>
        <taxon>Scylla</taxon>
    </lineage>
</organism>
<feature type="compositionally biased region" description="Polar residues" evidence="1">
    <location>
        <begin position="8"/>
        <end position="17"/>
    </location>
</feature>
<proteinExistence type="predicted"/>
<sequence>MLHAVLSSRLSESNNDRSAVPAGSIASWSTPSEELLEYFYHEGVSVDIGAAKDYADKAHADVVNLGVTSTGVNEMHVNPETSTHWSSLEVKHMVSGMDMPEFDNSKVSTEAGLDDALKSSNSGDDVDVVLASIKTNNNNNTFDDLHNDKISGTSDSDGKDKGAAAAAAENMFVCDKKESVYDIMNSLVALAPCKGYENSKLMEDIVRFSNAKCEEVEDSIELDDTEFISDYQATCFNSSLMLAVNMITSNLVNLYRAATGLFVNLVCLRLRNMSKRIRLYKYEYGSETNISYAAFTNCRFRLDKTNCECRNYCNCSAWADRVREDNARAKFGSKIKAITSKQAGNSEKAFEFSKENLELQPSDGTLSNANGRGCLIREYAARIAALPMRINEHNKEMDRSESHPMVTMEVFKNKVADLMTDININSPLIAKALEHYKKSDTTTNSGISSVSASKESKMMMRKYAQHCLENNNVAFPMGINKKTFYFVVYNLNGVQV</sequence>
<dbReference type="AlphaFoldDB" id="A0AAW0TSP3"/>
<feature type="region of interest" description="Disordered" evidence="1">
    <location>
        <begin position="1"/>
        <end position="24"/>
    </location>
</feature>
<keyword evidence="3" id="KW-1185">Reference proteome</keyword>
<name>A0AAW0TSP3_SCYPA</name>
<feature type="region of interest" description="Disordered" evidence="1">
    <location>
        <begin position="141"/>
        <end position="161"/>
    </location>
</feature>